<dbReference type="InterPro" id="IPR001387">
    <property type="entry name" value="Cro/C1-type_HTH"/>
</dbReference>
<dbReference type="SUPFAM" id="SSF47413">
    <property type="entry name" value="lambda repressor-like DNA-binding domains"/>
    <property type="match status" value="1"/>
</dbReference>
<dbReference type="InterPro" id="IPR052345">
    <property type="entry name" value="Rad_response_metalloprotease"/>
</dbReference>
<evidence type="ECO:0000256" key="1">
    <source>
        <dbReference type="ARBA" id="ARBA00007227"/>
    </source>
</evidence>
<dbReference type="InterPro" id="IPR010982">
    <property type="entry name" value="Lambda_DNA-bd_dom_sf"/>
</dbReference>
<dbReference type="Gene3D" id="1.10.260.40">
    <property type="entry name" value="lambda repressor-like DNA-binding domains"/>
    <property type="match status" value="1"/>
</dbReference>
<dbReference type="EMBL" id="CAFB01000034">
    <property type="protein sequence ID" value="CCD28835.1"/>
    <property type="molecule type" value="Genomic_DNA"/>
</dbReference>
<dbReference type="PANTHER" id="PTHR43236:SF1">
    <property type="entry name" value="BLL7220 PROTEIN"/>
    <property type="match status" value="1"/>
</dbReference>
<sequence length="408" mass="45414">MSRSSVQCFERERLSQVLAVRRLSQMQLASMVGVSPSTVSKWRSGRQAPEGNALERLAHVVNVAPEWFTRAPSAKLSTPLFRSNLSAHAAARAMLNARLEWAQEIALMFSEFVDYPALHLPVRSYTEPEEIAPDEIESAACECRDLWRIGQAAIPDLALAIEGAGVILIREITGVAQIEGLSAWSEALGQPFIFLSADKDNGYRSRFDLAHELGHLILHRSMTRSAERDRHKQLEKQAHYFAGAFLLPAQTLANEVRIPVTLDDLLLLKRRWGVPVGALIKRLRALEILDEAAEQTLFKRRSVRWGAKSEPGDGDRLPEQPRLLRRTLDLLVEENILPLNSIPRQIGLSVRDIEMLAGLPEGYFQGAPEVVSLARLRSARGASNTQVAAKSTGVLMPFRFRQGTPSKI</sequence>
<keyword evidence="3" id="KW-0238">DNA-binding</keyword>
<dbReference type="Pfam" id="PF01381">
    <property type="entry name" value="HTH_3"/>
    <property type="match status" value="1"/>
</dbReference>
<proteinExistence type="inferred from homology"/>
<protein>
    <submittedName>
        <fullName evidence="3">Putative phage-related DNA-binding protein</fullName>
    </submittedName>
</protein>
<keyword evidence="4" id="KW-1185">Reference proteome</keyword>
<comment type="similarity">
    <text evidence="1">Belongs to the short-chain fatty acyl-CoA assimilation regulator (ScfR) family.</text>
</comment>
<evidence type="ECO:0000313" key="3">
    <source>
        <dbReference type="EMBL" id="CCD28835.1"/>
    </source>
</evidence>
<dbReference type="OrthoDB" id="9794834at2"/>
<dbReference type="PANTHER" id="PTHR43236">
    <property type="entry name" value="ANTITOXIN HIGA1"/>
    <property type="match status" value="1"/>
</dbReference>
<dbReference type="PROSITE" id="PS50943">
    <property type="entry name" value="HTH_CROC1"/>
    <property type="match status" value="1"/>
</dbReference>
<reference evidence="3 4" key="1">
    <citation type="submission" date="2011-08" db="EMBL/GenBank/DDBJ databases">
        <title>The genome of the obligate endobacterium of an arbuscular mycorrhizal fungus reveals an interphylum network of nutritional interactions.</title>
        <authorList>
            <person name="Ghignone S."/>
            <person name="Salvioli A."/>
            <person name="Anca I."/>
            <person name="Lumini E."/>
            <person name="Ortu G."/>
            <person name="Petiti L."/>
            <person name="Cruveiller S."/>
            <person name="Bianciotto V."/>
            <person name="Piffanelli P."/>
            <person name="Lanfranco L."/>
            <person name="Bonfante P."/>
        </authorList>
    </citation>
    <scope>NUCLEOTIDE SEQUENCE [LARGE SCALE GENOMIC DNA]</scope>
    <source>
        <strain evidence="3 4">BEG34</strain>
    </source>
</reference>
<comment type="caution">
    <text evidence="3">The sequence shown here is derived from an EMBL/GenBank/DDBJ whole genome shotgun (WGS) entry which is preliminary data.</text>
</comment>
<dbReference type="Proteomes" id="UP000054051">
    <property type="component" value="Unassembled WGS sequence"/>
</dbReference>
<dbReference type="Gene3D" id="1.10.10.2910">
    <property type="match status" value="1"/>
</dbReference>
<dbReference type="eggNOG" id="COG1396">
    <property type="taxonomic scope" value="Bacteria"/>
</dbReference>
<dbReference type="GO" id="GO:0003677">
    <property type="term" value="F:DNA binding"/>
    <property type="evidence" value="ECO:0007669"/>
    <property type="project" value="UniProtKB-KW"/>
</dbReference>
<evidence type="ECO:0000259" key="2">
    <source>
        <dbReference type="PROSITE" id="PS50943"/>
    </source>
</evidence>
<dbReference type="CDD" id="cd00093">
    <property type="entry name" value="HTH_XRE"/>
    <property type="match status" value="1"/>
</dbReference>
<gene>
    <name evidence="3" type="ORF">CAGGBEG34_180148</name>
</gene>
<dbReference type="STRING" id="1070319.CAGGBEG34_180148"/>
<evidence type="ECO:0000313" key="4">
    <source>
        <dbReference type="Proteomes" id="UP000054051"/>
    </source>
</evidence>
<feature type="domain" description="HTH cro/C1-type" evidence="2">
    <location>
        <begin position="21"/>
        <end position="68"/>
    </location>
</feature>
<dbReference type="SMART" id="SM00530">
    <property type="entry name" value="HTH_XRE"/>
    <property type="match status" value="1"/>
</dbReference>
<dbReference type="RefSeq" id="WP_006682106.1">
    <property type="nucleotide sequence ID" value="NZ_CAFB01000034.1"/>
</dbReference>
<accession>G2J7U0</accession>
<organism evidence="3 4">
    <name type="scientific">Candidatus Glomeribacter gigasporarum BEG34</name>
    <dbReference type="NCBI Taxonomy" id="1070319"/>
    <lineage>
        <taxon>Bacteria</taxon>
        <taxon>Pseudomonadati</taxon>
        <taxon>Pseudomonadota</taxon>
        <taxon>Betaproteobacteria</taxon>
        <taxon>Burkholderiales</taxon>
        <taxon>Burkholderiaceae</taxon>
        <taxon>Candidatus Glomeribacter</taxon>
    </lineage>
</organism>
<name>G2J7U0_9BURK</name>
<dbReference type="Pfam" id="PF06114">
    <property type="entry name" value="Peptidase_M78"/>
    <property type="match status" value="1"/>
</dbReference>
<dbReference type="eggNOG" id="COG2856">
    <property type="taxonomic scope" value="Bacteria"/>
</dbReference>
<dbReference type="InterPro" id="IPR010359">
    <property type="entry name" value="IrrE_HExxH"/>
</dbReference>
<dbReference type="AlphaFoldDB" id="G2J7U0"/>